<sequence length="165" mass="19063">MKQWILFLLISTISIGMLNGCGPSEEERRRAEQARQDSLEQVRQRQLAQQRKDSIAQARADSLAAQREKEADQQDQIDVSFDPDGAYAVQVEAWRSERKAQSQVDKWVERGFENAFVVKYGQEETGDVWFRVRLGRLSDRESAQNLREQLQEKYNAPSWISSLGD</sequence>
<dbReference type="Gene3D" id="3.30.70.1070">
    <property type="entry name" value="Sporulation related repeat"/>
    <property type="match status" value="1"/>
</dbReference>
<protein>
    <submittedName>
        <fullName evidence="3">Sporulation related domain-containing protein</fullName>
    </submittedName>
</protein>
<dbReference type="InterPro" id="IPR036680">
    <property type="entry name" value="SPOR-like_sf"/>
</dbReference>
<gene>
    <name evidence="3" type="ORF">SAMN06265218_106146</name>
</gene>
<evidence type="ECO:0000313" key="3">
    <source>
        <dbReference type="EMBL" id="SMO59780.1"/>
    </source>
</evidence>
<feature type="domain" description="SPOR" evidence="2">
    <location>
        <begin position="81"/>
        <end position="163"/>
    </location>
</feature>
<proteinExistence type="predicted"/>
<evidence type="ECO:0000313" key="4">
    <source>
        <dbReference type="Proteomes" id="UP000317593"/>
    </source>
</evidence>
<keyword evidence="4" id="KW-1185">Reference proteome</keyword>
<dbReference type="RefSeq" id="WP_142714139.1">
    <property type="nucleotide sequence ID" value="NZ_FXTH01000006.1"/>
</dbReference>
<dbReference type="OrthoDB" id="1524519at2"/>
<name>A0A521CM68_9BACT</name>
<evidence type="ECO:0000259" key="2">
    <source>
        <dbReference type="PROSITE" id="PS51724"/>
    </source>
</evidence>
<dbReference type="AlphaFoldDB" id="A0A521CM68"/>
<dbReference type="PROSITE" id="PS51724">
    <property type="entry name" value="SPOR"/>
    <property type="match status" value="1"/>
</dbReference>
<dbReference type="InterPro" id="IPR007730">
    <property type="entry name" value="SPOR-like_dom"/>
</dbReference>
<organism evidence="3 4">
    <name type="scientific">Fodinibius sediminis</name>
    <dbReference type="NCBI Taxonomy" id="1214077"/>
    <lineage>
        <taxon>Bacteria</taxon>
        <taxon>Pseudomonadati</taxon>
        <taxon>Balneolota</taxon>
        <taxon>Balneolia</taxon>
        <taxon>Balneolales</taxon>
        <taxon>Balneolaceae</taxon>
        <taxon>Fodinibius</taxon>
    </lineage>
</organism>
<feature type="compositionally biased region" description="Basic and acidic residues" evidence="1">
    <location>
        <begin position="25"/>
        <end position="43"/>
    </location>
</feature>
<feature type="region of interest" description="Disordered" evidence="1">
    <location>
        <begin position="22"/>
        <end position="79"/>
    </location>
</feature>
<dbReference type="EMBL" id="FXTH01000006">
    <property type="protein sequence ID" value="SMO59780.1"/>
    <property type="molecule type" value="Genomic_DNA"/>
</dbReference>
<reference evidence="3 4" key="1">
    <citation type="submission" date="2017-05" db="EMBL/GenBank/DDBJ databases">
        <authorList>
            <person name="Varghese N."/>
            <person name="Submissions S."/>
        </authorList>
    </citation>
    <scope>NUCLEOTIDE SEQUENCE [LARGE SCALE GENOMIC DNA]</scope>
    <source>
        <strain evidence="3 4">DSM 21194</strain>
    </source>
</reference>
<dbReference type="Proteomes" id="UP000317593">
    <property type="component" value="Unassembled WGS sequence"/>
</dbReference>
<accession>A0A521CM68</accession>
<dbReference type="SUPFAM" id="SSF110997">
    <property type="entry name" value="Sporulation related repeat"/>
    <property type="match status" value="1"/>
</dbReference>
<dbReference type="GO" id="GO:0042834">
    <property type="term" value="F:peptidoglycan binding"/>
    <property type="evidence" value="ECO:0007669"/>
    <property type="project" value="InterPro"/>
</dbReference>
<evidence type="ECO:0000256" key="1">
    <source>
        <dbReference type="SAM" id="MobiDB-lite"/>
    </source>
</evidence>
<dbReference type="Pfam" id="PF05036">
    <property type="entry name" value="SPOR"/>
    <property type="match status" value="1"/>
</dbReference>